<dbReference type="PROSITE" id="PS50824">
    <property type="entry name" value="DAPIN"/>
    <property type="match status" value="1"/>
</dbReference>
<dbReference type="InterPro" id="IPR011029">
    <property type="entry name" value="DEATH-like_dom_sf"/>
</dbReference>
<evidence type="ECO:0000313" key="3">
    <source>
        <dbReference type="Ensembl" id="ENSPMEP00000018756.1"/>
    </source>
</evidence>
<dbReference type="InterPro" id="IPR050143">
    <property type="entry name" value="TRIM/RBCC"/>
</dbReference>
<protein>
    <recommendedName>
        <fullName evidence="5">B30.2/SPRY domain-containing protein</fullName>
    </recommendedName>
</protein>
<dbReference type="RefSeq" id="XP_014864513.1">
    <property type="nucleotide sequence ID" value="XM_015009027.1"/>
</dbReference>
<dbReference type="Ensembl" id="ENSPMET00000034340.1">
    <property type="protein sequence ID" value="ENSPMEP00000018756.1"/>
    <property type="gene ID" value="ENSPMEG00000021715.1"/>
</dbReference>
<feature type="domain" description="B30.2/SPRY" evidence="1">
    <location>
        <begin position="111"/>
        <end position="305"/>
    </location>
</feature>
<dbReference type="InterPro" id="IPR013320">
    <property type="entry name" value="ConA-like_dom_sf"/>
</dbReference>
<dbReference type="SUPFAM" id="SSF47986">
    <property type="entry name" value="DEATH domain"/>
    <property type="match status" value="1"/>
</dbReference>
<evidence type="ECO:0000259" key="2">
    <source>
        <dbReference type="PROSITE" id="PS50824"/>
    </source>
</evidence>
<dbReference type="InterPro" id="IPR003877">
    <property type="entry name" value="SPRY_dom"/>
</dbReference>
<accession>A0A3B3XUN6</accession>
<evidence type="ECO:0000313" key="4">
    <source>
        <dbReference type="Proteomes" id="UP000261480"/>
    </source>
</evidence>
<keyword evidence="4" id="KW-1185">Reference proteome</keyword>
<evidence type="ECO:0008006" key="5">
    <source>
        <dbReference type="Google" id="ProtNLM"/>
    </source>
</evidence>
<dbReference type="InterPro" id="IPR004020">
    <property type="entry name" value="DAPIN"/>
</dbReference>
<sequence>MFPKSDSMENLSVELLNTLKNLKQDDFEQFKWFLKQDNILKGQNGIKEDELEGAERWDTVDLMLRQYKGPGAKQLAINILQAIGQNNLVDQLNRFCEEQQDFNPRHLCFVAEGIGEKEAELEKLREFAVDIALDPDTAHHDLVLSSDGKQVYDTNVTKDLPMTSQRFDTCASVVSKETFSSGKFYIEVQVEGKTSWSVGVAYESINRKGKIFLSTDNGFWTIWLKDKVYEALAKPAVILPLKSRLQKVGIFVDYDKGLVSFYNVDTVDLIYSYKKCCFKKKLLLYINTSSNCNGRNSAPMIITPVVDKINKATLRSIKEFAVEVTLDPDTAHPELVLSDHGKRVHHVDVRKDVPDNPKRFSDHVSVLGKQSFFHQRFYFEVQVKGKTDWTVGVVTESIERKGEHTLQPESGFWTICLRNGEEYEAFDKPIVRLTRRLNPERVGVFADYDGGLVSFYNVDTADLLYSFTGCCFAERLVPFFSPCTNIGGTNSAPLIMVNGKWSELV</sequence>
<dbReference type="SMART" id="SM00589">
    <property type="entry name" value="PRY"/>
    <property type="match status" value="2"/>
</dbReference>
<dbReference type="SUPFAM" id="SSF49899">
    <property type="entry name" value="Concanavalin A-like lectins/glucanases"/>
    <property type="match status" value="2"/>
</dbReference>
<dbReference type="CDD" id="cd08321">
    <property type="entry name" value="Pyrin_ASC-like"/>
    <property type="match status" value="1"/>
</dbReference>
<dbReference type="InterPro" id="IPR043136">
    <property type="entry name" value="B30.2/SPRY_sf"/>
</dbReference>
<organism evidence="3 4">
    <name type="scientific">Poecilia mexicana</name>
    <dbReference type="NCBI Taxonomy" id="48701"/>
    <lineage>
        <taxon>Eukaryota</taxon>
        <taxon>Metazoa</taxon>
        <taxon>Chordata</taxon>
        <taxon>Craniata</taxon>
        <taxon>Vertebrata</taxon>
        <taxon>Euteleostomi</taxon>
        <taxon>Actinopterygii</taxon>
        <taxon>Neopterygii</taxon>
        <taxon>Teleostei</taxon>
        <taxon>Neoteleostei</taxon>
        <taxon>Acanthomorphata</taxon>
        <taxon>Ovalentaria</taxon>
        <taxon>Atherinomorphae</taxon>
        <taxon>Cyprinodontiformes</taxon>
        <taxon>Poeciliidae</taxon>
        <taxon>Poeciliinae</taxon>
        <taxon>Poecilia</taxon>
    </lineage>
</organism>
<dbReference type="InterPro" id="IPR006574">
    <property type="entry name" value="PRY"/>
</dbReference>
<dbReference type="InterPro" id="IPR003879">
    <property type="entry name" value="Butyrophylin_SPRY"/>
</dbReference>
<dbReference type="STRING" id="48701.ENSPMEP00000018756"/>
<dbReference type="KEGG" id="pmei:106931083"/>
<dbReference type="FunFam" id="2.60.120.920:FF:000004">
    <property type="entry name" value="Butyrophilin subfamily 1 member A1"/>
    <property type="match status" value="2"/>
</dbReference>
<reference evidence="3" key="1">
    <citation type="submission" date="2025-08" db="UniProtKB">
        <authorList>
            <consortium name="Ensembl"/>
        </authorList>
    </citation>
    <scope>IDENTIFICATION</scope>
</reference>
<dbReference type="Pfam" id="PF13765">
    <property type="entry name" value="PRY"/>
    <property type="match status" value="2"/>
</dbReference>
<dbReference type="Gene3D" id="2.60.120.920">
    <property type="match status" value="2"/>
</dbReference>
<dbReference type="InterPro" id="IPR001870">
    <property type="entry name" value="B30.2/SPRY"/>
</dbReference>
<dbReference type="CDD" id="cd13733">
    <property type="entry name" value="SPRY_PRY_C-I_1"/>
    <property type="match status" value="2"/>
</dbReference>
<dbReference type="AlphaFoldDB" id="A0A3B3XUN6"/>
<dbReference type="GeneID" id="106931083"/>
<feature type="domain" description="Pyrin" evidence="2">
    <location>
        <begin position="1"/>
        <end position="98"/>
    </location>
</feature>
<dbReference type="PANTHER" id="PTHR24103">
    <property type="entry name" value="E3 UBIQUITIN-PROTEIN LIGASE TRIM"/>
    <property type="match status" value="1"/>
</dbReference>
<dbReference type="Gene3D" id="1.10.533.10">
    <property type="entry name" value="Death Domain, Fas"/>
    <property type="match status" value="1"/>
</dbReference>
<dbReference type="OrthoDB" id="6105938at2759"/>
<name>A0A3B3XUN6_9TELE</name>
<dbReference type="SMART" id="SM00449">
    <property type="entry name" value="SPRY"/>
    <property type="match status" value="2"/>
</dbReference>
<dbReference type="SMART" id="SM01289">
    <property type="entry name" value="PYRIN"/>
    <property type="match status" value="1"/>
</dbReference>
<feature type="domain" description="B30.2/SPRY" evidence="1">
    <location>
        <begin position="304"/>
        <end position="501"/>
    </location>
</feature>
<reference evidence="3" key="2">
    <citation type="submission" date="2025-09" db="UniProtKB">
        <authorList>
            <consortium name="Ensembl"/>
        </authorList>
    </citation>
    <scope>IDENTIFICATION</scope>
</reference>
<dbReference type="PRINTS" id="PR01407">
    <property type="entry name" value="BUTYPHLNCDUF"/>
</dbReference>
<dbReference type="Pfam" id="PF00622">
    <property type="entry name" value="SPRY"/>
    <property type="match status" value="2"/>
</dbReference>
<proteinExistence type="predicted"/>
<dbReference type="Pfam" id="PF02758">
    <property type="entry name" value="PYRIN"/>
    <property type="match status" value="1"/>
</dbReference>
<dbReference type="PROSITE" id="PS50188">
    <property type="entry name" value="B302_SPRY"/>
    <property type="match status" value="2"/>
</dbReference>
<evidence type="ECO:0000259" key="1">
    <source>
        <dbReference type="PROSITE" id="PS50188"/>
    </source>
</evidence>
<dbReference type="Proteomes" id="UP000261480">
    <property type="component" value="Unplaced"/>
</dbReference>